<feature type="domain" description="Major facilitator superfamily (MFS) profile" evidence="9">
    <location>
        <begin position="25"/>
        <end position="476"/>
    </location>
</feature>
<dbReference type="STRING" id="1428628.WN71_025995"/>
<dbReference type="PROSITE" id="PS50850">
    <property type="entry name" value="MFS"/>
    <property type="match status" value="1"/>
</dbReference>
<dbReference type="EMBL" id="LAVA02000067">
    <property type="protein sequence ID" value="OIJ64943.1"/>
    <property type="molecule type" value="Genomic_DNA"/>
</dbReference>
<sequence length="496" mass="50487">MPASPSSPPRDRRQPAAAGTATMAVVGFLVFVELCSGILQGSVPTVVPVIGADLHVSSGDLNWVTSLTLLVSGISVPLVSKLGDIYGHRRMMRLTMAVVALGSVVVATAGSFWLLLVGRALQGLFATWLPLEFAIVRDRLRGKTAGTAIGLLVGALTVGATVGSVGIGLLAQSVHTAHALLWFPAVAVLLCLPVVFFLVPESTTRSRSRVDWTGAALLSTGLGAGMVALAQASSWGWGSSGVIALSCAAVVLLVLFVVLELRSDDPLVDIRLITRRSMAPLYVLSFVLGFAIFGSGTANATFMATPRTLGFGFGYGTLGISLMSLPMALAALLAGTMASRVVSGLGARATTVGGFTLILAGYLTQALAHAAVWQFAIAGVLLGLGAGVVIGSIPALIMQGLPADQTGIGTGIYNTLKTLAGSVAGAAFAVVMNQNQLKIPGVHLSDEHGYVLVWSICAAVAVIGVAAAALVRTPAAADPSTAPGALPRAEGEPQPA</sequence>
<dbReference type="Pfam" id="PF07690">
    <property type="entry name" value="MFS_1"/>
    <property type="match status" value="1"/>
</dbReference>
<keyword evidence="5 8" id="KW-0472">Membrane</keyword>
<dbReference type="SUPFAM" id="SSF103473">
    <property type="entry name" value="MFS general substrate transporter"/>
    <property type="match status" value="1"/>
</dbReference>
<reference evidence="10" key="1">
    <citation type="submission" date="2016-10" db="EMBL/GenBank/DDBJ databases">
        <title>Genome sequence of Streptomyces mangrovisoli MUSC 149.</title>
        <authorList>
            <person name="Lee L.-H."/>
            <person name="Ser H.-L."/>
        </authorList>
    </citation>
    <scope>NUCLEOTIDE SEQUENCE [LARGE SCALE GENOMIC DNA]</scope>
    <source>
        <strain evidence="10">MUSC 149</strain>
    </source>
</reference>
<dbReference type="Gene3D" id="1.20.1250.20">
    <property type="entry name" value="MFS general substrate transporter like domains"/>
    <property type="match status" value="2"/>
</dbReference>
<feature type="transmembrane region" description="Helical" evidence="8">
    <location>
        <begin position="177"/>
        <end position="198"/>
    </location>
</feature>
<comment type="caution">
    <text evidence="10">The sequence shown here is derived from an EMBL/GenBank/DDBJ whole genome shotgun (WGS) entry which is preliminary data.</text>
</comment>
<feature type="transmembrane region" description="Helical" evidence="8">
    <location>
        <begin position="312"/>
        <end position="333"/>
    </location>
</feature>
<name>A0A1J4NRD5_9ACTN</name>
<dbReference type="GO" id="GO:0022857">
    <property type="term" value="F:transmembrane transporter activity"/>
    <property type="evidence" value="ECO:0007669"/>
    <property type="project" value="InterPro"/>
</dbReference>
<evidence type="ECO:0000259" key="9">
    <source>
        <dbReference type="PROSITE" id="PS50850"/>
    </source>
</evidence>
<feature type="transmembrane region" description="Helical" evidence="8">
    <location>
        <begin position="235"/>
        <end position="259"/>
    </location>
</feature>
<evidence type="ECO:0000256" key="8">
    <source>
        <dbReference type="SAM" id="Phobius"/>
    </source>
</evidence>
<keyword evidence="3 8" id="KW-0812">Transmembrane</keyword>
<dbReference type="InterPro" id="IPR020846">
    <property type="entry name" value="MFS_dom"/>
</dbReference>
<feature type="transmembrane region" description="Helical" evidence="8">
    <location>
        <begin position="210"/>
        <end position="229"/>
    </location>
</feature>
<feature type="transmembrane region" description="Helical" evidence="8">
    <location>
        <begin position="94"/>
        <end position="114"/>
    </location>
</feature>
<feature type="transmembrane region" description="Helical" evidence="8">
    <location>
        <begin position="410"/>
        <end position="431"/>
    </location>
</feature>
<feature type="region of interest" description="Disordered" evidence="7">
    <location>
        <begin position="477"/>
        <end position="496"/>
    </location>
</feature>
<dbReference type="Proteomes" id="UP000034196">
    <property type="component" value="Unassembled WGS sequence"/>
</dbReference>
<feature type="transmembrane region" description="Helical" evidence="8">
    <location>
        <begin position="451"/>
        <end position="471"/>
    </location>
</feature>
<evidence type="ECO:0000256" key="7">
    <source>
        <dbReference type="SAM" id="MobiDB-lite"/>
    </source>
</evidence>
<evidence type="ECO:0000256" key="2">
    <source>
        <dbReference type="ARBA" id="ARBA00022448"/>
    </source>
</evidence>
<keyword evidence="11" id="KW-1185">Reference proteome</keyword>
<dbReference type="OrthoDB" id="4484751at2"/>
<accession>A0A1J4NRD5</accession>
<dbReference type="InterPro" id="IPR036259">
    <property type="entry name" value="MFS_trans_sf"/>
</dbReference>
<evidence type="ECO:0000313" key="11">
    <source>
        <dbReference type="Proteomes" id="UP000034196"/>
    </source>
</evidence>
<feature type="transmembrane region" description="Helical" evidence="8">
    <location>
        <begin position="375"/>
        <end position="398"/>
    </location>
</feature>
<dbReference type="PANTHER" id="PTHR42718">
    <property type="entry name" value="MAJOR FACILITATOR SUPERFAMILY MULTIDRUG TRANSPORTER MFSC"/>
    <property type="match status" value="1"/>
</dbReference>
<evidence type="ECO:0000256" key="1">
    <source>
        <dbReference type="ARBA" id="ARBA00004651"/>
    </source>
</evidence>
<feature type="transmembrane region" description="Helical" evidence="8">
    <location>
        <begin position="148"/>
        <end position="171"/>
    </location>
</feature>
<evidence type="ECO:0000256" key="5">
    <source>
        <dbReference type="ARBA" id="ARBA00023136"/>
    </source>
</evidence>
<dbReference type="InterPro" id="IPR011701">
    <property type="entry name" value="MFS"/>
</dbReference>
<protein>
    <recommendedName>
        <fullName evidence="9">Major facilitator superfamily (MFS) profile domain-containing protein</fullName>
    </recommendedName>
</protein>
<evidence type="ECO:0000313" key="10">
    <source>
        <dbReference type="EMBL" id="OIJ64943.1"/>
    </source>
</evidence>
<evidence type="ECO:0000256" key="6">
    <source>
        <dbReference type="ARBA" id="ARBA00023251"/>
    </source>
</evidence>
<feature type="transmembrane region" description="Helical" evidence="8">
    <location>
        <begin position="21"/>
        <end position="43"/>
    </location>
</feature>
<keyword evidence="6" id="KW-0046">Antibiotic resistance</keyword>
<feature type="transmembrane region" description="Helical" evidence="8">
    <location>
        <begin position="120"/>
        <end position="136"/>
    </location>
</feature>
<dbReference type="GO" id="GO:0046677">
    <property type="term" value="P:response to antibiotic"/>
    <property type="evidence" value="ECO:0007669"/>
    <property type="project" value="UniProtKB-KW"/>
</dbReference>
<feature type="transmembrane region" description="Helical" evidence="8">
    <location>
        <begin position="279"/>
        <end position="300"/>
    </location>
</feature>
<dbReference type="AlphaFoldDB" id="A0A1J4NRD5"/>
<evidence type="ECO:0000256" key="3">
    <source>
        <dbReference type="ARBA" id="ARBA00022692"/>
    </source>
</evidence>
<organism evidence="10 11">
    <name type="scientific">Streptomyces mangrovisoli</name>
    <dbReference type="NCBI Taxonomy" id="1428628"/>
    <lineage>
        <taxon>Bacteria</taxon>
        <taxon>Bacillati</taxon>
        <taxon>Actinomycetota</taxon>
        <taxon>Actinomycetes</taxon>
        <taxon>Kitasatosporales</taxon>
        <taxon>Streptomycetaceae</taxon>
        <taxon>Streptomyces</taxon>
    </lineage>
</organism>
<dbReference type="GO" id="GO:0005886">
    <property type="term" value="C:plasma membrane"/>
    <property type="evidence" value="ECO:0007669"/>
    <property type="project" value="UniProtKB-SubCell"/>
</dbReference>
<evidence type="ECO:0000256" key="4">
    <source>
        <dbReference type="ARBA" id="ARBA00022989"/>
    </source>
</evidence>
<dbReference type="PANTHER" id="PTHR42718:SF9">
    <property type="entry name" value="MAJOR FACILITATOR SUPERFAMILY MULTIDRUG TRANSPORTER MFSC"/>
    <property type="match status" value="1"/>
</dbReference>
<keyword evidence="4 8" id="KW-1133">Transmembrane helix</keyword>
<feature type="transmembrane region" description="Helical" evidence="8">
    <location>
        <begin position="63"/>
        <end position="82"/>
    </location>
</feature>
<proteinExistence type="predicted"/>
<gene>
    <name evidence="10" type="ORF">WN71_025995</name>
</gene>
<feature type="transmembrane region" description="Helical" evidence="8">
    <location>
        <begin position="345"/>
        <end position="363"/>
    </location>
</feature>
<keyword evidence="2" id="KW-0813">Transport</keyword>
<comment type="subcellular location">
    <subcellularLocation>
        <location evidence="1">Cell membrane</location>
        <topology evidence="1">Multi-pass membrane protein</topology>
    </subcellularLocation>
</comment>